<dbReference type="Gene3D" id="3.30.70.330">
    <property type="match status" value="1"/>
</dbReference>
<dbReference type="InterPro" id="IPR035979">
    <property type="entry name" value="RBD_domain_sf"/>
</dbReference>
<dbReference type="PANTHER" id="PTHR46888:SF12">
    <property type="match status" value="1"/>
</dbReference>
<evidence type="ECO:0000256" key="1">
    <source>
        <dbReference type="PROSITE-ProRule" id="PRU00176"/>
    </source>
</evidence>
<evidence type="ECO:0000259" key="3">
    <source>
        <dbReference type="PROSITE" id="PS50804"/>
    </source>
</evidence>
<dbReference type="PANTHER" id="PTHR46888">
    <property type="entry name" value="ZINC KNUCKLE DOMAINCONTAINING PROTEIN-RELATED"/>
    <property type="match status" value="1"/>
</dbReference>
<keyword evidence="1" id="KW-0694">RNA-binding</keyword>
<dbReference type="PROSITE" id="PS50804">
    <property type="entry name" value="SCAN_BOX"/>
    <property type="match status" value="1"/>
</dbReference>
<gene>
    <name evidence="5" type="primary">LOC108696832</name>
</gene>
<protein>
    <submittedName>
        <fullName evidence="5">Uncharacterized protein LOC108696832</fullName>
    </submittedName>
</protein>
<dbReference type="SUPFAM" id="SSF47353">
    <property type="entry name" value="Retrovirus capsid dimerization domain-like"/>
    <property type="match status" value="1"/>
</dbReference>
<dbReference type="InterPro" id="IPR038269">
    <property type="entry name" value="SCAN_sf"/>
</dbReference>
<dbReference type="Pfam" id="PF02023">
    <property type="entry name" value="SCAN"/>
    <property type="match status" value="1"/>
</dbReference>
<dbReference type="PROSITE" id="PS50102">
    <property type="entry name" value="RRM"/>
    <property type="match status" value="1"/>
</dbReference>
<dbReference type="InterPro" id="IPR000504">
    <property type="entry name" value="RRM_dom"/>
</dbReference>
<dbReference type="Gene3D" id="1.10.4020.10">
    <property type="entry name" value="DNA breaking-rejoining enzymes"/>
    <property type="match status" value="1"/>
</dbReference>
<dbReference type="GO" id="GO:0003723">
    <property type="term" value="F:RNA binding"/>
    <property type="evidence" value="ECO:0007669"/>
    <property type="project" value="UniProtKB-UniRule"/>
</dbReference>
<dbReference type="InterPro" id="IPR012677">
    <property type="entry name" value="Nucleotide-bd_a/b_plait_sf"/>
</dbReference>
<proteinExistence type="predicted"/>
<feature type="domain" description="SCAN box" evidence="3">
    <location>
        <begin position="147"/>
        <end position="225"/>
    </location>
</feature>
<organism evidence="4 5">
    <name type="scientific">Xenopus laevis</name>
    <name type="common">African clawed frog</name>
    <dbReference type="NCBI Taxonomy" id="8355"/>
    <lineage>
        <taxon>Eukaryota</taxon>
        <taxon>Metazoa</taxon>
        <taxon>Chordata</taxon>
        <taxon>Craniata</taxon>
        <taxon>Vertebrata</taxon>
        <taxon>Euteleostomi</taxon>
        <taxon>Amphibia</taxon>
        <taxon>Batrachia</taxon>
        <taxon>Anura</taxon>
        <taxon>Pipoidea</taxon>
        <taxon>Pipidae</taxon>
        <taxon>Xenopodinae</taxon>
        <taxon>Xenopus</taxon>
        <taxon>Xenopus</taxon>
    </lineage>
</organism>
<dbReference type="FunFam" id="3.30.70.330:FF:001074">
    <property type="entry name" value="Splicing factor, arginine/serine-rich 7"/>
    <property type="match status" value="1"/>
</dbReference>
<dbReference type="SMART" id="SM00360">
    <property type="entry name" value="RRM"/>
    <property type="match status" value="1"/>
</dbReference>
<reference evidence="5" key="1">
    <citation type="submission" date="2025-08" db="UniProtKB">
        <authorList>
            <consortium name="RefSeq"/>
        </authorList>
    </citation>
    <scope>IDENTIFICATION</scope>
    <source>
        <strain evidence="5">J_2021</strain>
        <tissue evidence="5">Erythrocytes</tissue>
    </source>
</reference>
<evidence type="ECO:0000259" key="2">
    <source>
        <dbReference type="PROSITE" id="PS50102"/>
    </source>
</evidence>
<dbReference type="Pfam" id="PF00076">
    <property type="entry name" value="RRM_1"/>
    <property type="match status" value="1"/>
</dbReference>
<feature type="domain" description="RRM" evidence="2">
    <location>
        <begin position="377"/>
        <end position="450"/>
    </location>
</feature>
<accession>A0A8J1L651</accession>
<dbReference type="GeneID" id="108696832"/>
<dbReference type="CDD" id="cd12373">
    <property type="entry name" value="RRM_SRSF3_like"/>
    <property type="match status" value="1"/>
</dbReference>
<dbReference type="AlphaFoldDB" id="A0A8J1L651"/>
<keyword evidence="4" id="KW-1185">Reference proteome</keyword>
<name>A0A8J1L651_XENLA</name>
<dbReference type="OrthoDB" id="5970at2759"/>
<dbReference type="InterPro" id="IPR003309">
    <property type="entry name" value="SCAN_dom"/>
</dbReference>
<dbReference type="KEGG" id="xla:108696832"/>
<dbReference type="SUPFAM" id="SSF54928">
    <property type="entry name" value="RNA-binding domain, RBD"/>
    <property type="match status" value="1"/>
</dbReference>
<dbReference type="RefSeq" id="XP_041425036.1">
    <property type="nucleotide sequence ID" value="XM_041569102.1"/>
</dbReference>
<evidence type="ECO:0000313" key="5">
    <source>
        <dbReference type="RefSeq" id="XP_041425036.1"/>
    </source>
</evidence>
<evidence type="ECO:0000313" key="4">
    <source>
        <dbReference type="Proteomes" id="UP000186698"/>
    </source>
</evidence>
<sequence length="485" mass="55272">MVSKKKFHFIQVDKRRKHLAAIGPGLTPAERLEALHLTIQGNQPRNLSCGPTAGPTIARQPVVKLTHAAFPSFDESKQSIDSFLRSFEGLCEDHQVPQDEWVLILAGKLTGKASKVYLEIPYSQRANYWKVHEILLASYAITPDSYRRAFRTRRKASQETHQDYRNKLQRDFCNWVRGNKVNSLEDLCQLMLKEQFFENCSLEVRQWVGDRMPGTLEEDTQLADEYLENCVQSQPLTLPLSPTNHSCEADHTHALHASHVTVRALPDSKPLRIPRACFICGCTTHLQATCPRRLPNLTPIRLPPAKSANIVSQGVTECQVQVAQETGPHIYRKQQVNIDASDLKEFRVSAVNLCAPKRWENNCAPRRGHRGVPQTSCKVYIGNLGKHGHKTILEQAFGYYGPLRSVWVARSPPGFAFVEFEHHRDTADAVQELNKRTLCGRQVKVEFASKDRQSSNKAPQSPCKWLTTQRRIWTERNNYVTQRFH</sequence>
<dbReference type="Proteomes" id="UP000186698">
    <property type="component" value="Chromosome 7L"/>
</dbReference>